<feature type="transmembrane region" description="Helical" evidence="7">
    <location>
        <begin position="78"/>
        <end position="96"/>
    </location>
</feature>
<keyword evidence="3 7" id="KW-0812">Transmembrane</keyword>
<evidence type="ECO:0000256" key="5">
    <source>
        <dbReference type="ARBA" id="ARBA00023136"/>
    </source>
</evidence>
<evidence type="ECO:0000256" key="7">
    <source>
        <dbReference type="SAM" id="Phobius"/>
    </source>
</evidence>
<protein>
    <submittedName>
        <fullName evidence="10">ComEC/Rec2-related protein</fullName>
    </submittedName>
</protein>
<dbReference type="InterPro" id="IPR052159">
    <property type="entry name" value="Competence_DNA_uptake"/>
</dbReference>
<dbReference type="KEGG" id="rpb:RPB_2810"/>
<keyword evidence="11" id="KW-1185">Reference proteome</keyword>
<feature type="transmembrane region" description="Helical" evidence="7">
    <location>
        <begin position="533"/>
        <end position="554"/>
    </location>
</feature>
<feature type="region of interest" description="Disordered" evidence="6">
    <location>
        <begin position="726"/>
        <end position="764"/>
    </location>
</feature>
<dbReference type="PANTHER" id="PTHR30619">
    <property type="entry name" value="DNA INTERNALIZATION/COMPETENCE PROTEIN COMEC/REC2"/>
    <property type="match status" value="1"/>
</dbReference>
<evidence type="ECO:0000259" key="9">
    <source>
        <dbReference type="Pfam" id="PF13567"/>
    </source>
</evidence>
<proteinExistence type="predicted"/>
<dbReference type="NCBIfam" id="TIGR00360">
    <property type="entry name" value="ComEC_N-term"/>
    <property type="match status" value="1"/>
</dbReference>
<evidence type="ECO:0000256" key="6">
    <source>
        <dbReference type="SAM" id="MobiDB-lite"/>
    </source>
</evidence>
<accession>Q2IW98</accession>
<dbReference type="AlphaFoldDB" id="Q2IW98"/>
<evidence type="ECO:0000256" key="1">
    <source>
        <dbReference type="ARBA" id="ARBA00004651"/>
    </source>
</evidence>
<dbReference type="HOGENOM" id="CLU_011826_1_0_5"/>
<evidence type="ECO:0000256" key="4">
    <source>
        <dbReference type="ARBA" id="ARBA00022989"/>
    </source>
</evidence>
<dbReference type="Pfam" id="PF13567">
    <property type="entry name" value="DUF4131"/>
    <property type="match status" value="1"/>
</dbReference>
<sequence length="764" mass="79947">MERGDRARARTKARTWPTRVASPAGVLAPWGASFWPALVETLRQWVRAEAGPGRLLPFVPIAFGGGIALYFAADHEPVAWVACLAAVAFGVAGFLLRRNRAFPLAVLITAFAAGFATVALKAQRIAHPVLAKPVQAATLKGFVEAREERERTDRFVLRVTEMDTAGRAPALHRVRVSVRKGAAPSVGSFVALKARLLPPLSPLRPGAYDFGRDLYFQGIAASGFVLGAITTQDPPADGGWRLRYAAIMQGLRDAIDARIRLALDGDQRAIATALITGRRDAISTPVNDAMFVSGLGHVLSISGYHMAVVAGVVFFAVRAALALIPALTVTFPIKKVAAAAALAAAAFYLLLSGAEVATQRSFLMTAVVLVAVMVDRRAITFRTLAIAALVVLLIAPEALVHPSFQMSFAATLGLVALVQIGMPALFATADSSTTARAALWGGREIAMLALASLVAGLATTPYAAYHFHRVTPYGVIANLLAMPVVSVVVMPAGLLGLAAMPFGLDGVFWRIMEIGIDWMIVVALWVAALPGAIGRIAAFGTGPLLLASLGIVLLGLLRTPLRYGGLALLAFATGWALLTPQPDILIAGDGRQVALRGPDGRLRLMQSGGDSFRVKQWLAADADPRAVDAASLREGVSCDADGCVAALADGGLVALSFRADGIGDDCARAKLVIALAQPPPDCAARLISTEMLAGSAALALRRHPAGDGEFVTEAVRPIARDRPWLPAPAVAAGDPPGVAPPQRAGPRPAPVDATPAPLDQHDED</sequence>
<feature type="transmembrane region" description="Helical" evidence="7">
    <location>
        <begin position="447"/>
        <end position="467"/>
    </location>
</feature>
<keyword evidence="2" id="KW-1003">Cell membrane</keyword>
<evidence type="ECO:0000256" key="3">
    <source>
        <dbReference type="ARBA" id="ARBA00022692"/>
    </source>
</evidence>
<feature type="transmembrane region" description="Helical" evidence="7">
    <location>
        <begin position="381"/>
        <end position="400"/>
    </location>
</feature>
<reference evidence="10 11" key="1">
    <citation type="submission" date="2006-01" db="EMBL/GenBank/DDBJ databases">
        <title>Complete sequence of Rhodopseudomonas palustris HaA2.</title>
        <authorList>
            <consortium name="US DOE Joint Genome Institute"/>
            <person name="Copeland A."/>
            <person name="Lucas S."/>
            <person name="Lapidus A."/>
            <person name="Barry K."/>
            <person name="Detter J.C."/>
            <person name="Glavina T."/>
            <person name="Hammon N."/>
            <person name="Israni S."/>
            <person name="Pitluck S."/>
            <person name="Chain P."/>
            <person name="Malfatti S."/>
            <person name="Shin M."/>
            <person name="Vergez L."/>
            <person name="Schmutz J."/>
            <person name="Larimer F."/>
            <person name="Land M."/>
            <person name="Hauser L."/>
            <person name="Pelletier D.A."/>
            <person name="Kyrpides N."/>
            <person name="Anderson I."/>
            <person name="Oda Y."/>
            <person name="Harwood C.S."/>
            <person name="Richardson P."/>
        </authorList>
    </citation>
    <scope>NUCLEOTIDE SEQUENCE [LARGE SCALE GENOMIC DNA]</scope>
    <source>
        <strain evidence="10 11">HaA2</strain>
    </source>
</reference>
<dbReference type="InterPro" id="IPR025405">
    <property type="entry name" value="DUF4131"/>
</dbReference>
<feature type="compositionally biased region" description="Low complexity" evidence="6">
    <location>
        <begin position="727"/>
        <end position="746"/>
    </location>
</feature>
<feature type="transmembrane region" description="Helical" evidence="7">
    <location>
        <begin position="303"/>
        <end position="324"/>
    </location>
</feature>
<dbReference type="EMBL" id="CP000250">
    <property type="protein sequence ID" value="ABD07512.1"/>
    <property type="molecule type" value="Genomic_DNA"/>
</dbReference>
<comment type="subcellular location">
    <subcellularLocation>
        <location evidence="1">Cell membrane</location>
        <topology evidence="1">Multi-pass membrane protein</topology>
    </subcellularLocation>
</comment>
<evidence type="ECO:0000256" key="2">
    <source>
        <dbReference type="ARBA" id="ARBA00022475"/>
    </source>
</evidence>
<feature type="transmembrane region" description="Helical" evidence="7">
    <location>
        <begin position="336"/>
        <end position="351"/>
    </location>
</feature>
<dbReference type="InterPro" id="IPR004477">
    <property type="entry name" value="ComEC_N"/>
</dbReference>
<dbReference type="eggNOG" id="COG0658">
    <property type="taxonomic scope" value="Bacteria"/>
</dbReference>
<gene>
    <name evidence="10" type="ordered locus">RPB_2810</name>
</gene>
<feature type="transmembrane region" description="Helical" evidence="7">
    <location>
        <begin position="101"/>
        <end position="120"/>
    </location>
</feature>
<dbReference type="Pfam" id="PF03772">
    <property type="entry name" value="Competence"/>
    <property type="match status" value="1"/>
</dbReference>
<feature type="transmembrane region" description="Helical" evidence="7">
    <location>
        <begin position="406"/>
        <end position="426"/>
    </location>
</feature>
<dbReference type="OrthoDB" id="9790149at2"/>
<feature type="domain" description="DUF4131" evidence="9">
    <location>
        <begin position="75"/>
        <end position="229"/>
    </location>
</feature>
<dbReference type="STRING" id="316058.RPB_2810"/>
<feature type="transmembrane region" description="Helical" evidence="7">
    <location>
        <begin position="55"/>
        <end position="72"/>
    </location>
</feature>
<evidence type="ECO:0000313" key="10">
    <source>
        <dbReference type="EMBL" id="ABD07512.1"/>
    </source>
</evidence>
<organism evidence="10 11">
    <name type="scientific">Rhodopseudomonas palustris (strain HaA2)</name>
    <dbReference type="NCBI Taxonomy" id="316058"/>
    <lineage>
        <taxon>Bacteria</taxon>
        <taxon>Pseudomonadati</taxon>
        <taxon>Pseudomonadota</taxon>
        <taxon>Alphaproteobacteria</taxon>
        <taxon>Hyphomicrobiales</taxon>
        <taxon>Nitrobacteraceae</taxon>
        <taxon>Rhodopseudomonas</taxon>
    </lineage>
</organism>
<dbReference type="GO" id="GO:0005886">
    <property type="term" value="C:plasma membrane"/>
    <property type="evidence" value="ECO:0007669"/>
    <property type="project" value="UniProtKB-SubCell"/>
</dbReference>
<dbReference type="PANTHER" id="PTHR30619:SF1">
    <property type="entry name" value="RECOMBINATION PROTEIN 2"/>
    <property type="match status" value="1"/>
</dbReference>
<keyword evidence="5 7" id="KW-0472">Membrane</keyword>
<evidence type="ECO:0000259" key="8">
    <source>
        <dbReference type="Pfam" id="PF03772"/>
    </source>
</evidence>
<name>Q2IW98_RHOP2</name>
<feature type="transmembrane region" description="Helical" evidence="7">
    <location>
        <begin position="473"/>
        <end position="495"/>
    </location>
</feature>
<dbReference type="Proteomes" id="UP000008809">
    <property type="component" value="Chromosome"/>
</dbReference>
<feature type="domain" description="ComEC/Rec2-related protein" evidence="8">
    <location>
        <begin position="274"/>
        <end position="558"/>
    </location>
</feature>
<evidence type="ECO:0000313" key="11">
    <source>
        <dbReference type="Proteomes" id="UP000008809"/>
    </source>
</evidence>
<keyword evidence="4 7" id="KW-1133">Transmembrane helix</keyword>
<feature type="transmembrane region" description="Helical" evidence="7">
    <location>
        <begin position="507"/>
        <end position="527"/>
    </location>
</feature>
<dbReference type="RefSeq" id="WP_011441697.1">
    <property type="nucleotide sequence ID" value="NC_007778.1"/>
</dbReference>